<dbReference type="Pfam" id="PF13489">
    <property type="entry name" value="Methyltransf_23"/>
    <property type="match status" value="1"/>
</dbReference>
<dbReference type="PANTHER" id="PTHR43861:SF3">
    <property type="entry name" value="PUTATIVE (AFU_ORTHOLOGUE AFUA_2G14390)-RELATED"/>
    <property type="match status" value="1"/>
</dbReference>
<dbReference type="GO" id="GO:0008168">
    <property type="term" value="F:methyltransferase activity"/>
    <property type="evidence" value="ECO:0007669"/>
    <property type="project" value="UniProtKB-KW"/>
</dbReference>
<proteinExistence type="predicted"/>
<dbReference type="AlphaFoldDB" id="A0AAD0W510"/>
<reference evidence="2 3" key="1">
    <citation type="submission" date="2018-08" db="EMBL/GenBank/DDBJ databases">
        <title>Whole Genome Sequences of Two Pseudoalteromonas piscicida Strains, DE1-A and DE2-A, which Exhibit Strong Antibacterial Activity against Vibrio vulnificus.</title>
        <authorList>
            <person name="Richards G.P."/>
            <person name="Needleman D.S."/>
            <person name="Watson M.A."/>
            <person name="Polson S.W."/>
        </authorList>
    </citation>
    <scope>NUCLEOTIDE SEQUENCE [LARGE SCALE GENOMIC DNA]</scope>
    <source>
        <strain evidence="2 3">DE2-A</strain>
    </source>
</reference>
<evidence type="ECO:0000256" key="1">
    <source>
        <dbReference type="ARBA" id="ARBA00022679"/>
    </source>
</evidence>
<dbReference type="RefSeq" id="WP_088532924.1">
    <property type="nucleotide sequence ID" value="NZ_CP021647.1"/>
</dbReference>
<dbReference type="Proteomes" id="UP000258102">
    <property type="component" value="Chromosome 2"/>
</dbReference>
<accession>A0AAD0W510</accession>
<dbReference type="CDD" id="cd02440">
    <property type="entry name" value="AdoMet_MTases"/>
    <property type="match status" value="1"/>
</dbReference>
<name>A0AAD0W510_PSEO7</name>
<evidence type="ECO:0000313" key="3">
    <source>
        <dbReference type="Proteomes" id="UP000258102"/>
    </source>
</evidence>
<keyword evidence="1" id="KW-0808">Transferase</keyword>
<protein>
    <submittedName>
        <fullName evidence="2">Class I SAM-dependent methyltransferase</fullName>
    </submittedName>
</protein>
<organism evidence="2 3">
    <name type="scientific">Pseudoalteromonas piscicida</name>
    <dbReference type="NCBI Taxonomy" id="43662"/>
    <lineage>
        <taxon>Bacteria</taxon>
        <taxon>Pseudomonadati</taxon>
        <taxon>Pseudomonadota</taxon>
        <taxon>Gammaproteobacteria</taxon>
        <taxon>Alteromonadales</taxon>
        <taxon>Pseudoalteromonadaceae</taxon>
        <taxon>Pseudoalteromonas</taxon>
    </lineage>
</organism>
<dbReference type="Gene3D" id="3.40.50.150">
    <property type="entry name" value="Vaccinia Virus protein VP39"/>
    <property type="match status" value="1"/>
</dbReference>
<dbReference type="GO" id="GO:0032259">
    <property type="term" value="P:methylation"/>
    <property type="evidence" value="ECO:0007669"/>
    <property type="project" value="UniProtKB-KW"/>
</dbReference>
<keyword evidence="2" id="KW-0489">Methyltransferase</keyword>
<gene>
    <name evidence="2" type="ORF">D0511_18935</name>
</gene>
<dbReference type="PANTHER" id="PTHR43861">
    <property type="entry name" value="TRANS-ACONITATE 2-METHYLTRANSFERASE-RELATED"/>
    <property type="match status" value="1"/>
</dbReference>
<dbReference type="InterPro" id="IPR029063">
    <property type="entry name" value="SAM-dependent_MTases_sf"/>
</dbReference>
<dbReference type="EMBL" id="CP031762">
    <property type="protein sequence ID" value="AXR04040.1"/>
    <property type="molecule type" value="Genomic_DNA"/>
</dbReference>
<dbReference type="KEGG" id="ppis:B1L02_22320"/>
<sequence>MSFKIEACNLNNIDVAVKTLKENYVENFPAIRVTKDKILGKGISLYLLSDISQVPHNPIATFGLSSAYEDEDVWKEVRASLSDDFDPKKDAVVGQLSISSKDVAITRVVYGLLLDKAQQMGYERLFFILRGNVDFYKKLFNAILIKSDCNYDIGVDRKISALVVETKEIKKRGLRFLNRNLSSCFNKSDSLIKREIMNKSHWDEYSSAFDSIITPPQVELYNTIAPLLSGAVLDAGCGNGNLAAFVNGEVSTYHGVDTSLDMVQKANANLQRLKEPQRFQAFHVQLEEFVNTHQYDVITLINSVYAMDNPSLVFKHCYNLLAPGGLLIIANPNENMTKSHMEMMIELYEAQFSDNPAVADFKRLNLQFVTQYQHSFYTLDKIEGWLEQAGLSVTNRDCTHFHGAMNLIVAKK</sequence>
<dbReference type="SUPFAM" id="SSF53335">
    <property type="entry name" value="S-adenosyl-L-methionine-dependent methyltransferases"/>
    <property type="match status" value="1"/>
</dbReference>
<evidence type="ECO:0000313" key="2">
    <source>
        <dbReference type="EMBL" id="AXR04040.1"/>
    </source>
</evidence>